<dbReference type="AlphaFoldDB" id="A0A368HC84"/>
<keyword evidence="8" id="KW-1185">Reference proteome</keyword>
<dbReference type="GO" id="GO:0005886">
    <property type="term" value="C:plasma membrane"/>
    <property type="evidence" value="ECO:0007669"/>
    <property type="project" value="UniProtKB-SubCell"/>
</dbReference>
<sequence length="237" mass="25606">MQQWIAIRTAGPRTTRAAEPRSGVEPFFLGLIVGIITSAPIGPVGLLTIQRTLAHGRLAGMLSGAGAATADAFYAGLADLSLSVVSNFLASARFWIHLGAGILCLWFGGRAFFFRPRRRAPAHRYGRGPGVLWTFVSSLLLTLANPLTILFFIVVFTTLQMDHSSLPRLLSLVAGIFSGCLLWWIALSLVTARLHTHLESRTLILINRVSAIFIIILGVVALGSAGHFLMSPRIPKP</sequence>
<gene>
    <name evidence="7" type="ORF">C4900_08795</name>
</gene>
<dbReference type="OrthoDB" id="5638726at2"/>
<keyword evidence="4 6" id="KW-1133">Transmembrane helix</keyword>
<evidence type="ECO:0000256" key="3">
    <source>
        <dbReference type="ARBA" id="ARBA00022692"/>
    </source>
</evidence>
<dbReference type="PANTHER" id="PTHR30086">
    <property type="entry name" value="ARGININE EXPORTER PROTEIN ARGO"/>
    <property type="match status" value="1"/>
</dbReference>
<name>A0A368HC84_9GAMM</name>
<feature type="transmembrane region" description="Helical" evidence="6">
    <location>
        <begin position="27"/>
        <end position="49"/>
    </location>
</feature>
<proteinExistence type="predicted"/>
<keyword evidence="5 6" id="KW-0472">Membrane</keyword>
<feature type="transmembrane region" description="Helical" evidence="6">
    <location>
        <begin position="94"/>
        <end position="113"/>
    </location>
</feature>
<dbReference type="GO" id="GO:0015171">
    <property type="term" value="F:amino acid transmembrane transporter activity"/>
    <property type="evidence" value="ECO:0007669"/>
    <property type="project" value="TreeGrafter"/>
</dbReference>
<dbReference type="Proteomes" id="UP000253250">
    <property type="component" value="Unassembled WGS sequence"/>
</dbReference>
<protein>
    <submittedName>
        <fullName evidence="7">Lysine transporter LysE</fullName>
    </submittedName>
</protein>
<evidence type="ECO:0000256" key="4">
    <source>
        <dbReference type="ARBA" id="ARBA00022989"/>
    </source>
</evidence>
<keyword evidence="2" id="KW-1003">Cell membrane</keyword>
<keyword evidence="3 6" id="KW-0812">Transmembrane</keyword>
<evidence type="ECO:0000256" key="1">
    <source>
        <dbReference type="ARBA" id="ARBA00004651"/>
    </source>
</evidence>
<feature type="transmembrane region" description="Helical" evidence="6">
    <location>
        <begin position="133"/>
        <end position="157"/>
    </location>
</feature>
<evidence type="ECO:0000313" key="7">
    <source>
        <dbReference type="EMBL" id="RCN55978.1"/>
    </source>
</evidence>
<accession>A0A368HC84</accession>
<comment type="subcellular location">
    <subcellularLocation>
        <location evidence="1">Cell membrane</location>
        <topology evidence="1">Multi-pass membrane protein</topology>
    </subcellularLocation>
</comment>
<dbReference type="Pfam" id="PF01810">
    <property type="entry name" value="LysE"/>
    <property type="match status" value="1"/>
</dbReference>
<evidence type="ECO:0000256" key="6">
    <source>
        <dbReference type="SAM" id="Phobius"/>
    </source>
</evidence>
<dbReference type="EMBL" id="PSYR01000002">
    <property type="protein sequence ID" value="RCN55978.1"/>
    <property type="molecule type" value="Genomic_DNA"/>
</dbReference>
<reference evidence="7 8" key="1">
    <citation type="submission" date="2018-02" db="EMBL/GenBank/DDBJ databases">
        <title>Insights into the biology of acidophilic members of the Acidiferrobacteraceae family derived from comparative genomic analyses.</title>
        <authorList>
            <person name="Issotta F."/>
            <person name="Thyssen C."/>
            <person name="Mena C."/>
            <person name="Moya A."/>
            <person name="Bellenberg S."/>
            <person name="Sproer C."/>
            <person name="Covarrubias P.C."/>
            <person name="Sand W."/>
            <person name="Quatrini R."/>
            <person name="Vera M."/>
        </authorList>
    </citation>
    <scope>NUCLEOTIDE SEQUENCE [LARGE SCALE GENOMIC DNA]</scope>
    <source>
        <strain evidence="8">m-1</strain>
    </source>
</reference>
<evidence type="ECO:0000313" key="8">
    <source>
        <dbReference type="Proteomes" id="UP000253250"/>
    </source>
</evidence>
<feature type="transmembrane region" description="Helical" evidence="6">
    <location>
        <begin position="211"/>
        <end position="230"/>
    </location>
</feature>
<evidence type="ECO:0000256" key="5">
    <source>
        <dbReference type="ARBA" id="ARBA00023136"/>
    </source>
</evidence>
<dbReference type="PANTHER" id="PTHR30086:SF20">
    <property type="entry name" value="ARGININE EXPORTER PROTEIN ARGO-RELATED"/>
    <property type="match status" value="1"/>
</dbReference>
<evidence type="ECO:0000256" key="2">
    <source>
        <dbReference type="ARBA" id="ARBA00022475"/>
    </source>
</evidence>
<feature type="transmembrane region" description="Helical" evidence="6">
    <location>
        <begin position="169"/>
        <end position="190"/>
    </location>
</feature>
<organism evidence="7 8">
    <name type="scientific">Acidiferrobacter thiooxydans</name>
    <dbReference type="NCBI Taxonomy" id="163359"/>
    <lineage>
        <taxon>Bacteria</taxon>
        <taxon>Pseudomonadati</taxon>
        <taxon>Pseudomonadota</taxon>
        <taxon>Gammaproteobacteria</taxon>
        <taxon>Acidiferrobacterales</taxon>
        <taxon>Acidiferrobacteraceae</taxon>
        <taxon>Acidiferrobacter</taxon>
    </lineage>
</organism>
<dbReference type="InterPro" id="IPR001123">
    <property type="entry name" value="LeuE-type"/>
</dbReference>
<comment type="caution">
    <text evidence="7">The sequence shown here is derived from an EMBL/GenBank/DDBJ whole genome shotgun (WGS) entry which is preliminary data.</text>
</comment>
<feature type="transmembrane region" description="Helical" evidence="6">
    <location>
        <begin position="61"/>
        <end position="82"/>
    </location>
</feature>